<dbReference type="GeneID" id="25256310"/>
<dbReference type="OrthoDB" id="63533at2759"/>
<reference evidence="3" key="1">
    <citation type="submission" date="2013-10" db="EMBL/GenBank/DDBJ databases">
        <title>Genomic analysis of the causative agents of coccidiosis in chickens.</title>
        <authorList>
            <person name="Reid A.J."/>
            <person name="Blake D."/>
            <person name="Billington K."/>
            <person name="Browne H."/>
            <person name="Dunn M."/>
            <person name="Hung S."/>
            <person name="Kawahara F."/>
            <person name="Miranda-Saavedra D."/>
            <person name="Mourier T."/>
            <person name="Nagra H."/>
            <person name="Otto T.D."/>
            <person name="Rawlings N."/>
            <person name="Sanchez A."/>
            <person name="Sanders M."/>
            <person name="Subramaniam C."/>
            <person name="Tay Y."/>
            <person name="Dear P."/>
            <person name="Doerig C."/>
            <person name="Gruber A."/>
            <person name="Parkinson J."/>
            <person name="Shirley M."/>
            <person name="Wan K.L."/>
            <person name="Berriman M."/>
            <person name="Tomley F."/>
            <person name="Pain A."/>
        </authorList>
    </citation>
    <scope>NUCLEOTIDE SEQUENCE [LARGE SCALE GENOMIC DNA]</scope>
    <source>
        <strain evidence="3">Houghton</strain>
    </source>
</reference>
<dbReference type="SUPFAM" id="SSF52540">
    <property type="entry name" value="P-loop containing nucleoside triphosphate hydrolases"/>
    <property type="match status" value="1"/>
</dbReference>
<proteinExistence type="predicted"/>
<dbReference type="GO" id="GO:0005525">
    <property type="term" value="F:GTP binding"/>
    <property type="evidence" value="ECO:0007669"/>
    <property type="project" value="UniProtKB-KW"/>
</dbReference>
<protein>
    <submittedName>
        <fullName evidence="3">Ras family domain-containing protein, putative</fullName>
    </submittedName>
</protein>
<dbReference type="SMART" id="SM00176">
    <property type="entry name" value="RAN"/>
    <property type="match status" value="1"/>
</dbReference>
<dbReference type="AlphaFoldDB" id="U6LAC8"/>
<keyword evidence="2" id="KW-0342">GTP-binding</keyword>
<gene>
    <name evidence="3" type="ORF">ETH_00036345</name>
</gene>
<dbReference type="SMART" id="SM00173">
    <property type="entry name" value="RAS"/>
    <property type="match status" value="1"/>
</dbReference>
<dbReference type="VEuPathDB" id="ToxoDB:ETH2_0407200"/>
<accession>U6LAC8</accession>
<name>U6LAC8_EIMTE</name>
<dbReference type="CDD" id="cd01860">
    <property type="entry name" value="Rab5_related"/>
    <property type="match status" value="1"/>
</dbReference>
<dbReference type="OMA" id="GASFFRY"/>
<dbReference type="PANTHER" id="PTHR47977">
    <property type="entry name" value="RAS-RELATED PROTEIN RAB"/>
    <property type="match status" value="1"/>
</dbReference>
<keyword evidence="4" id="KW-1185">Reference proteome</keyword>
<organism evidence="3 4">
    <name type="scientific">Eimeria tenella</name>
    <name type="common">Coccidian parasite</name>
    <dbReference type="NCBI Taxonomy" id="5802"/>
    <lineage>
        <taxon>Eukaryota</taxon>
        <taxon>Sar</taxon>
        <taxon>Alveolata</taxon>
        <taxon>Apicomplexa</taxon>
        <taxon>Conoidasida</taxon>
        <taxon>Coccidia</taxon>
        <taxon>Eucoccidiorida</taxon>
        <taxon>Eimeriorina</taxon>
        <taxon>Eimeriidae</taxon>
        <taxon>Eimeria</taxon>
    </lineage>
</organism>
<dbReference type="FunFam" id="3.40.50.300:FF:000808">
    <property type="entry name" value="Small GTP-binding protein, putative"/>
    <property type="match status" value="1"/>
</dbReference>
<dbReference type="PRINTS" id="PR00449">
    <property type="entry name" value="RASTRNSFRMNG"/>
</dbReference>
<evidence type="ECO:0000313" key="4">
    <source>
        <dbReference type="Proteomes" id="UP000030747"/>
    </source>
</evidence>
<dbReference type="NCBIfam" id="TIGR00231">
    <property type="entry name" value="small_GTP"/>
    <property type="match status" value="1"/>
</dbReference>
<dbReference type="SMART" id="SM00175">
    <property type="entry name" value="RAB"/>
    <property type="match status" value="1"/>
</dbReference>
<reference evidence="3" key="2">
    <citation type="submission" date="2013-10" db="EMBL/GenBank/DDBJ databases">
        <authorList>
            <person name="Aslett M."/>
        </authorList>
    </citation>
    <scope>NUCLEOTIDE SEQUENCE [LARGE SCALE GENOMIC DNA]</scope>
    <source>
        <strain evidence="3">Houghton</strain>
    </source>
</reference>
<dbReference type="Gene3D" id="3.40.50.300">
    <property type="entry name" value="P-loop containing nucleotide triphosphate hydrolases"/>
    <property type="match status" value="1"/>
</dbReference>
<dbReference type="EMBL" id="HG677546">
    <property type="protein sequence ID" value="CDJ44730.1"/>
    <property type="molecule type" value="Genomic_DNA"/>
</dbReference>
<evidence type="ECO:0000256" key="2">
    <source>
        <dbReference type="ARBA" id="ARBA00023134"/>
    </source>
</evidence>
<dbReference type="PROSITE" id="PS51421">
    <property type="entry name" value="RAS"/>
    <property type="match status" value="1"/>
</dbReference>
<dbReference type="PROSITE" id="PS51419">
    <property type="entry name" value="RAB"/>
    <property type="match status" value="1"/>
</dbReference>
<dbReference type="Proteomes" id="UP000030747">
    <property type="component" value="Unassembled WGS sequence"/>
</dbReference>
<dbReference type="InterPro" id="IPR027417">
    <property type="entry name" value="P-loop_NTPase"/>
</dbReference>
<evidence type="ECO:0000256" key="1">
    <source>
        <dbReference type="ARBA" id="ARBA00022741"/>
    </source>
</evidence>
<dbReference type="Pfam" id="PF00071">
    <property type="entry name" value="Ras"/>
    <property type="match status" value="1"/>
</dbReference>
<keyword evidence="1" id="KW-0547">Nucleotide-binding</keyword>
<dbReference type="VEuPathDB" id="ToxoDB:ETH_00036345"/>
<dbReference type="InterPro" id="IPR005225">
    <property type="entry name" value="Small_GTP-bd"/>
</dbReference>
<dbReference type="RefSeq" id="XP_013235478.1">
    <property type="nucleotide sequence ID" value="XM_013380024.1"/>
</dbReference>
<sequence length="244" mass="25284">MLSSRASLSGPGLPGSAALPGGPPAAAAAAAAGAPGRAESYKTVLLGEASVGKSSLVLRFVKDSFSEAMETTIGAAFFAKTIEVDGNLVKFEIWDTAGQERFASLAPMYYRGAAAAVVVYDQTSGPSYARAQQWVQQLQLSSSSGAVIALAANKADLLQQQQVEPAAARQFAADNGLLFLETSAKTGLNVLKLFQMIARRLPEKHKLQQQQQLPGLQTIKLTADEGGGPQGPSLSAKLGCCGSS</sequence>
<dbReference type="GO" id="GO:0003924">
    <property type="term" value="F:GTPase activity"/>
    <property type="evidence" value="ECO:0007669"/>
    <property type="project" value="InterPro"/>
</dbReference>
<dbReference type="InterPro" id="IPR050227">
    <property type="entry name" value="Rab"/>
</dbReference>
<dbReference type="InterPro" id="IPR001806">
    <property type="entry name" value="Small_GTPase"/>
</dbReference>
<dbReference type="SMART" id="SM00174">
    <property type="entry name" value="RHO"/>
    <property type="match status" value="1"/>
</dbReference>
<evidence type="ECO:0000313" key="3">
    <source>
        <dbReference type="EMBL" id="CDJ44730.1"/>
    </source>
</evidence>